<comment type="caution">
    <text evidence="1">The sequence shown here is derived from an EMBL/GenBank/DDBJ whole genome shotgun (WGS) entry which is preliminary data.</text>
</comment>
<sequence>MAPRKKIAKRQLELRNRLWADLDLDTNEDELLWTRQVYNGFTTLPKAMPLMLGIMDDLAGGQPVSGTYLELWCRTFDDNFVVLSKQEEIAFHSGFSGQRAVRTWKGRLKLLAELGFIKLAAGPSGDSSYALILNPYHVIRNLHAAGKGVRQDKYNALVARAVEIDDESLAPPPAPKVAAKPAA</sequence>
<keyword evidence="2" id="KW-1185">Reference proteome</keyword>
<dbReference type="RefSeq" id="WP_192727378.1">
    <property type="nucleotide sequence ID" value="NZ_BAAAVL010000003.1"/>
</dbReference>
<proteinExistence type="predicted"/>
<organism evidence="1 2">
    <name type="scientific">Rhizobium viscosum</name>
    <name type="common">Arthrobacter viscosus</name>
    <dbReference type="NCBI Taxonomy" id="1673"/>
    <lineage>
        <taxon>Bacteria</taxon>
        <taxon>Pseudomonadati</taxon>
        <taxon>Pseudomonadota</taxon>
        <taxon>Alphaproteobacteria</taxon>
        <taxon>Hyphomicrobiales</taxon>
        <taxon>Rhizobiaceae</taxon>
        <taxon>Rhizobium/Agrobacterium group</taxon>
        <taxon>Rhizobium</taxon>
    </lineage>
</organism>
<evidence type="ECO:0000313" key="1">
    <source>
        <dbReference type="EMBL" id="MBE1503115.1"/>
    </source>
</evidence>
<dbReference type="EMBL" id="JADBEC010000001">
    <property type="protein sequence ID" value="MBE1503115.1"/>
    <property type="molecule type" value="Genomic_DNA"/>
</dbReference>
<gene>
    <name evidence="1" type="ORF">H4W29_000296</name>
</gene>
<evidence type="ECO:0008006" key="3">
    <source>
        <dbReference type="Google" id="ProtNLM"/>
    </source>
</evidence>
<protein>
    <recommendedName>
        <fullName evidence="3">RepA protein</fullName>
    </recommendedName>
</protein>
<dbReference type="Proteomes" id="UP000620262">
    <property type="component" value="Unassembled WGS sequence"/>
</dbReference>
<reference evidence="1 2" key="1">
    <citation type="submission" date="2020-10" db="EMBL/GenBank/DDBJ databases">
        <title>Sequencing the genomes of 1000 actinobacteria strains.</title>
        <authorList>
            <person name="Klenk H.-P."/>
        </authorList>
    </citation>
    <scope>NUCLEOTIDE SEQUENCE [LARGE SCALE GENOMIC DNA]</scope>
    <source>
        <strain evidence="1 2">DSM 7307</strain>
    </source>
</reference>
<evidence type="ECO:0000313" key="2">
    <source>
        <dbReference type="Proteomes" id="UP000620262"/>
    </source>
</evidence>
<accession>A0ABR9IIV2</accession>
<name>A0ABR9IIV2_RHIVS</name>